<keyword evidence="1" id="KW-1133">Transmembrane helix</keyword>
<evidence type="ECO:0000313" key="3">
    <source>
        <dbReference type="Proteomes" id="UP000236151"/>
    </source>
</evidence>
<gene>
    <name evidence="2" type="ORF">CDQ84_11045</name>
</gene>
<accession>A0A2K2FD43</accession>
<evidence type="ECO:0000313" key="2">
    <source>
        <dbReference type="EMBL" id="PNT98481.1"/>
    </source>
</evidence>
<dbReference type="AlphaFoldDB" id="A0A2K2FD43"/>
<comment type="caution">
    <text evidence="2">The sequence shown here is derived from an EMBL/GenBank/DDBJ whole genome shotgun (WGS) entry which is preliminary data.</text>
</comment>
<proteinExistence type="predicted"/>
<keyword evidence="3" id="KW-1185">Reference proteome</keyword>
<evidence type="ECO:0000256" key="1">
    <source>
        <dbReference type="SAM" id="Phobius"/>
    </source>
</evidence>
<feature type="transmembrane region" description="Helical" evidence="1">
    <location>
        <begin position="12"/>
        <end position="31"/>
    </location>
</feature>
<dbReference type="EMBL" id="NIOJ01000027">
    <property type="protein sequence ID" value="PNT98481.1"/>
    <property type="molecule type" value="Genomic_DNA"/>
</dbReference>
<dbReference type="KEGG" id="cthd:CDO33_11880"/>
<sequence length="100" mass="11137">MIFTRTLPVAPAAVLNISWCAILFTAHLFSFTKSLGGNNLQDAIIHFVGIKPVTLPDNKHKINRGTIYCACESTYTVRDAKDVLLPIVMSIPLLFMHDKH</sequence>
<protein>
    <submittedName>
        <fullName evidence="2">Uncharacterized protein</fullName>
    </submittedName>
</protein>
<organism evidence="2 3">
    <name type="scientific">Clostridium thermosuccinogenes</name>
    <dbReference type="NCBI Taxonomy" id="84032"/>
    <lineage>
        <taxon>Bacteria</taxon>
        <taxon>Bacillati</taxon>
        <taxon>Bacillota</taxon>
        <taxon>Clostridia</taxon>
        <taxon>Eubacteriales</taxon>
        <taxon>Clostridiaceae</taxon>
        <taxon>Clostridium</taxon>
    </lineage>
</organism>
<keyword evidence="1" id="KW-0812">Transmembrane</keyword>
<reference evidence="2 3" key="1">
    <citation type="submission" date="2017-06" db="EMBL/GenBank/DDBJ databases">
        <title>Investigating the central metabolism of Clostridium thermosuccinogenes.</title>
        <authorList>
            <person name="Koendjbiharie J.G."/>
            <person name="van Kranenburg R."/>
        </authorList>
    </citation>
    <scope>NUCLEOTIDE SEQUENCE [LARGE SCALE GENOMIC DNA]</scope>
    <source>
        <strain evidence="2 3">DSM 5806</strain>
    </source>
</reference>
<dbReference type="Proteomes" id="UP000236151">
    <property type="component" value="Unassembled WGS sequence"/>
</dbReference>
<keyword evidence="1" id="KW-0472">Membrane</keyword>
<name>A0A2K2FD43_9CLOT</name>